<reference evidence="1 2" key="1">
    <citation type="submission" date="2020-04" db="EMBL/GenBank/DDBJ databases">
        <title>Paraburkholderia sp. G-4-1-8 isolated from soil.</title>
        <authorList>
            <person name="Dahal R.H."/>
        </authorList>
    </citation>
    <scope>NUCLEOTIDE SEQUENCE [LARGE SCALE GENOMIC DNA]</scope>
    <source>
        <strain evidence="1 2">G-4-1-8</strain>
    </source>
</reference>
<comment type="caution">
    <text evidence="1">The sequence shown here is derived from an EMBL/GenBank/DDBJ whole genome shotgun (WGS) entry which is preliminary data.</text>
</comment>
<evidence type="ECO:0000313" key="2">
    <source>
        <dbReference type="Proteomes" id="UP000583127"/>
    </source>
</evidence>
<sequence length="109" mass="12049">MIHRLVSVLKAMEKRYKPLERCVREAFIQRTGVSILSIYTTGARCADRPGPQQLARRRRATDKASATLCKAACLNTQQTAKNVLNSPSRSAAVLLCDSFYGKAFSQTSV</sequence>
<name>A0A7X9X8H5_9BURK</name>
<evidence type="ECO:0000313" key="1">
    <source>
        <dbReference type="EMBL" id="NML33463.1"/>
    </source>
</evidence>
<accession>A0A7X9X8H5</accession>
<dbReference type="AlphaFoldDB" id="A0A7X9X8H5"/>
<keyword evidence="2" id="KW-1185">Reference proteome</keyword>
<protein>
    <submittedName>
        <fullName evidence="1">Uncharacterized protein</fullName>
    </submittedName>
</protein>
<dbReference type="RefSeq" id="WP_169499689.1">
    <property type="nucleotide sequence ID" value="NZ_JABBFZ010000014.1"/>
</dbReference>
<organism evidence="1 2">
    <name type="scientific">Paraburkholderia antibiotica</name>
    <dbReference type="NCBI Taxonomy" id="2728839"/>
    <lineage>
        <taxon>Bacteria</taxon>
        <taxon>Pseudomonadati</taxon>
        <taxon>Pseudomonadota</taxon>
        <taxon>Betaproteobacteria</taxon>
        <taxon>Burkholderiales</taxon>
        <taxon>Burkholderiaceae</taxon>
        <taxon>Paraburkholderia</taxon>
    </lineage>
</organism>
<dbReference type="EMBL" id="JABBFZ010000014">
    <property type="protein sequence ID" value="NML33463.1"/>
    <property type="molecule type" value="Genomic_DNA"/>
</dbReference>
<proteinExistence type="predicted"/>
<gene>
    <name evidence="1" type="ORF">HHL14_21830</name>
</gene>
<dbReference type="Proteomes" id="UP000583127">
    <property type="component" value="Unassembled WGS sequence"/>
</dbReference>